<accession>B0WR26</accession>
<feature type="compositionally biased region" description="Polar residues" evidence="1">
    <location>
        <begin position="18"/>
        <end position="27"/>
    </location>
</feature>
<name>B0WR26_CULQU</name>
<proteinExistence type="predicted"/>
<evidence type="ECO:0000313" key="4">
    <source>
        <dbReference type="Proteomes" id="UP000002320"/>
    </source>
</evidence>
<dbReference type="EnsemblMetazoa" id="CPIJ009250-RA">
    <property type="protein sequence ID" value="CPIJ009250-PA"/>
    <property type="gene ID" value="CPIJ009250"/>
</dbReference>
<evidence type="ECO:0000313" key="2">
    <source>
        <dbReference type="EMBL" id="EDS33124.1"/>
    </source>
</evidence>
<dbReference type="OMA" id="PSKHTDT"/>
<dbReference type="KEGG" id="cqu:CpipJ_CPIJ009250"/>
<evidence type="ECO:0000313" key="3">
    <source>
        <dbReference type="EnsemblMetazoa" id="CPIJ009250-PA"/>
    </source>
</evidence>
<reference evidence="3" key="2">
    <citation type="submission" date="2020-05" db="UniProtKB">
        <authorList>
            <consortium name="EnsemblMetazoa"/>
        </authorList>
    </citation>
    <scope>IDENTIFICATION</scope>
    <source>
        <strain evidence="3">JHB</strain>
    </source>
</reference>
<organism>
    <name type="scientific">Culex quinquefasciatus</name>
    <name type="common">Southern house mosquito</name>
    <name type="synonym">Culex pungens</name>
    <dbReference type="NCBI Taxonomy" id="7176"/>
    <lineage>
        <taxon>Eukaryota</taxon>
        <taxon>Metazoa</taxon>
        <taxon>Ecdysozoa</taxon>
        <taxon>Arthropoda</taxon>
        <taxon>Hexapoda</taxon>
        <taxon>Insecta</taxon>
        <taxon>Pterygota</taxon>
        <taxon>Neoptera</taxon>
        <taxon>Endopterygota</taxon>
        <taxon>Diptera</taxon>
        <taxon>Nematocera</taxon>
        <taxon>Culicoidea</taxon>
        <taxon>Culicidae</taxon>
        <taxon>Culicinae</taxon>
        <taxon>Culicini</taxon>
        <taxon>Culex</taxon>
        <taxon>Culex</taxon>
    </lineage>
</organism>
<feature type="compositionally biased region" description="Polar residues" evidence="1">
    <location>
        <begin position="103"/>
        <end position="124"/>
    </location>
</feature>
<reference evidence="2" key="1">
    <citation type="submission" date="2007-03" db="EMBL/GenBank/DDBJ databases">
        <title>Annotation of Culex pipiens quinquefasciatus.</title>
        <authorList>
            <consortium name="The Broad Institute Genome Sequencing Platform"/>
            <person name="Atkinson P.W."/>
            <person name="Hemingway J."/>
            <person name="Christensen B.M."/>
            <person name="Higgs S."/>
            <person name="Kodira C."/>
            <person name="Hannick L."/>
            <person name="Megy K."/>
            <person name="O'Leary S."/>
            <person name="Pearson M."/>
            <person name="Haas B.J."/>
            <person name="Mauceli E."/>
            <person name="Wortman J.R."/>
            <person name="Lee N.H."/>
            <person name="Guigo R."/>
            <person name="Stanke M."/>
            <person name="Alvarado L."/>
            <person name="Amedeo P."/>
            <person name="Antoine C.H."/>
            <person name="Arensburger P."/>
            <person name="Bidwell S.L."/>
            <person name="Crawford M."/>
            <person name="Camaro F."/>
            <person name="Devon K."/>
            <person name="Engels R."/>
            <person name="Hammond M."/>
            <person name="Howarth C."/>
            <person name="Koehrsen M."/>
            <person name="Lawson D."/>
            <person name="Montgomery P."/>
            <person name="Nene V."/>
            <person name="Nusbaum C."/>
            <person name="Puiu D."/>
            <person name="Romero-Severson J."/>
            <person name="Severson D.W."/>
            <person name="Shumway M."/>
            <person name="Sisk P."/>
            <person name="Stolte C."/>
            <person name="Zeng Q."/>
            <person name="Eisenstadt E."/>
            <person name="Fraser-Liggett C."/>
            <person name="Strausberg R."/>
            <person name="Galagan J."/>
            <person name="Birren B."/>
            <person name="Collins F.H."/>
        </authorList>
    </citation>
    <scope>NUCLEOTIDE SEQUENCE [LARGE SCALE GENOMIC DNA]</scope>
    <source>
        <strain evidence="2">JHB</strain>
    </source>
</reference>
<dbReference type="VEuPathDB" id="VectorBase:CPIJ009250"/>
<sequence length="208" mass="22204">MIATSITPIAQRHRLIHQRSTPASLGSKTPAKFQQPRFSQEEAARQGKPQLTRGVGIGAYVDHLTGDRRLDTGTRESSTESETAFSTYLAASNNSNKDKASFAGSSLTSSDESKTTTSRGNSVENHGGSSGYGASSSRYLEPSKHTDTVYSTGLYNGYLGSGGGFPVELVHLAKVQFGDVNLAAIVADDQFVRIANGVLQEEAAYDFF</sequence>
<dbReference type="AlphaFoldDB" id="B0WR26"/>
<gene>
    <name evidence="3" type="primary">6041985</name>
    <name evidence="2" type="ORF">CpipJ_CPIJ009250</name>
</gene>
<dbReference type="OrthoDB" id="296522at2759"/>
<protein>
    <submittedName>
        <fullName evidence="2 3">Uncharacterized protein</fullName>
    </submittedName>
</protein>
<dbReference type="InParanoid" id="B0WR26"/>
<dbReference type="EMBL" id="DS232049">
    <property type="protein sequence ID" value="EDS33124.1"/>
    <property type="molecule type" value="Genomic_DNA"/>
</dbReference>
<feature type="region of interest" description="Disordered" evidence="1">
    <location>
        <begin position="99"/>
        <end position="140"/>
    </location>
</feature>
<dbReference type="VEuPathDB" id="VectorBase:CQUJHB002457"/>
<evidence type="ECO:0000256" key="1">
    <source>
        <dbReference type="SAM" id="MobiDB-lite"/>
    </source>
</evidence>
<keyword evidence="4" id="KW-1185">Reference proteome</keyword>
<feature type="region of interest" description="Disordered" evidence="1">
    <location>
        <begin position="1"/>
        <end position="55"/>
    </location>
</feature>
<dbReference type="HOGENOM" id="CLU_1322058_0_0_1"/>
<dbReference type="Proteomes" id="UP000002320">
    <property type="component" value="Unassembled WGS sequence"/>
</dbReference>